<protein>
    <recommendedName>
        <fullName evidence="12">ATP synthase complex subunit 8</fullName>
    </recommendedName>
</protein>
<evidence type="ECO:0000256" key="6">
    <source>
        <dbReference type="ARBA" id="ARBA00022692"/>
    </source>
</evidence>
<dbReference type="GO" id="GO:0015986">
    <property type="term" value="P:proton motive force-driven ATP synthesis"/>
    <property type="evidence" value="ECO:0007669"/>
    <property type="project" value="InterPro"/>
</dbReference>
<keyword evidence="4 12" id="KW-0813">Transport</keyword>
<reference evidence="14" key="1">
    <citation type="journal article" date="2019" name="Mitochondrial DNA Part B Resour">
        <title>Complete mitochondrial genome sequence and phylogenetic implications of Chorosoma macilentum (Heteroptera: Rhopalidae).</title>
        <authorList>
            <person name="Zhao W."/>
            <person name="Liu D."/>
            <person name="Gao Z."/>
            <person name="Liu J."/>
            <person name="Yi W."/>
            <person name="Zhang H."/>
        </authorList>
    </citation>
    <scope>NUCLEOTIDE SEQUENCE</scope>
</reference>
<keyword evidence="11 13" id="KW-0472">Membrane</keyword>
<keyword evidence="5 12" id="KW-0138">CF(0)</keyword>
<comment type="subunit">
    <text evidence="3">F-type ATPases have 2 components, CF(1) - the catalytic core - and CF(0) - the membrane proton channel.</text>
</comment>
<evidence type="ECO:0000256" key="13">
    <source>
        <dbReference type="SAM" id="Phobius"/>
    </source>
</evidence>
<accession>A0A6G8QTI8</accession>
<geneLocation type="mitochondrion" evidence="14"/>
<dbReference type="GO" id="GO:0031966">
    <property type="term" value="C:mitochondrial membrane"/>
    <property type="evidence" value="ECO:0007669"/>
    <property type="project" value="UniProtKB-SubCell"/>
</dbReference>
<dbReference type="RefSeq" id="YP_009754532.1">
    <property type="nucleotide sequence ID" value="NC_046898.1"/>
</dbReference>
<sequence>MPQMAPLWWEILFMVFIMLFILMSIVIYYNTMMLPKNQKYSNNKIYNQMNWKW</sequence>
<keyword evidence="9 12" id="KW-0406">Ion transport</keyword>
<dbReference type="Pfam" id="PF00895">
    <property type="entry name" value="ATP-synt_8"/>
    <property type="match status" value="1"/>
</dbReference>
<feature type="transmembrane region" description="Helical" evidence="13">
    <location>
        <begin position="6"/>
        <end position="29"/>
    </location>
</feature>
<name>A0A6G8QTI8_9HEMI</name>
<dbReference type="GO" id="GO:0015078">
    <property type="term" value="F:proton transmembrane transporter activity"/>
    <property type="evidence" value="ECO:0007669"/>
    <property type="project" value="InterPro"/>
</dbReference>
<comment type="similarity">
    <text evidence="2 12">Belongs to the ATPase protein 8 family.</text>
</comment>
<dbReference type="EMBL" id="MN412595">
    <property type="protein sequence ID" value="QIN90640.1"/>
    <property type="molecule type" value="Genomic_DNA"/>
</dbReference>
<evidence type="ECO:0000256" key="5">
    <source>
        <dbReference type="ARBA" id="ARBA00022547"/>
    </source>
</evidence>
<evidence type="ECO:0000256" key="10">
    <source>
        <dbReference type="ARBA" id="ARBA00023128"/>
    </source>
</evidence>
<dbReference type="AlphaFoldDB" id="A0A6G8QTI8"/>
<dbReference type="CTD" id="4509"/>
<organism evidence="14">
    <name type="scientific">Myrmus lateralis</name>
    <dbReference type="NCBI Taxonomy" id="2717128"/>
    <lineage>
        <taxon>Eukaryota</taxon>
        <taxon>Metazoa</taxon>
        <taxon>Ecdysozoa</taxon>
        <taxon>Arthropoda</taxon>
        <taxon>Hexapoda</taxon>
        <taxon>Insecta</taxon>
        <taxon>Pterygota</taxon>
        <taxon>Neoptera</taxon>
        <taxon>Paraneoptera</taxon>
        <taxon>Hemiptera</taxon>
        <taxon>Heteroptera</taxon>
        <taxon>Panheteroptera</taxon>
        <taxon>Pentatomomorpha</taxon>
        <taxon>Coreoidea</taxon>
        <taxon>Rhopalidae</taxon>
        <taxon>Myrmus</taxon>
    </lineage>
</organism>
<dbReference type="InterPro" id="IPR001421">
    <property type="entry name" value="ATP8_metazoa"/>
</dbReference>
<evidence type="ECO:0000256" key="9">
    <source>
        <dbReference type="ARBA" id="ARBA00023065"/>
    </source>
</evidence>
<keyword evidence="7 12" id="KW-0375">Hydrogen ion transport</keyword>
<evidence type="ECO:0000313" key="14">
    <source>
        <dbReference type="EMBL" id="QIN90640.1"/>
    </source>
</evidence>
<keyword evidence="8 13" id="KW-1133">Transmembrane helix</keyword>
<evidence type="ECO:0000256" key="2">
    <source>
        <dbReference type="ARBA" id="ARBA00008892"/>
    </source>
</evidence>
<evidence type="ECO:0000256" key="12">
    <source>
        <dbReference type="RuleBase" id="RU003661"/>
    </source>
</evidence>
<evidence type="ECO:0000256" key="7">
    <source>
        <dbReference type="ARBA" id="ARBA00022781"/>
    </source>
</evidence>
<evidence type="ECO:0000256" key="1">
    <source>
        <dbReference type="ARBA" id="ARBA00004304"/>
    </source>
</evidence>
<dbReference type="GO" id="GO:0045259">
    <property type="term" value="C:proton-transporting ATP synthase complex"/>
    <property type="evidence" value="ECO:0007669"/>
    <property type="project" value="UniProtKB-KW"/>
</dbReference>
<comment type="subcellular location">
    <subcellularLocation>
        <location evidence="1 12">Mitochondrion membrane</location>
        <topology evidence="1 12">Single-pass membrane protein</topology>
    </subcellularLocation>
</comment>
<dbReference type="GeneID" id="54105083"/>
<gene>
    <name evidence="14" type="primary">ATP8</name>
</gene>
<evidence type="ECO:0000256" key="8">
    <source>
        <dbReference type="ARBA" id="ARBA00022989"/>
    </source>
</evidence>
<evidence type="ECO:0000256" key="4">
    <source>
        <dbReference type="ARBA" id="ARBA00022448"/>
    </source>
</evidence>
<evidence type="ECO:0000256" key="11">
    <source>
        <dbReference type="ARBA" id="ARBA00023136"/>
    </source>
</evidence>
<keyword evidence="10 12" id="KW-0496">Mitochondrion</keyword>
<proteinExistence type="inferred from homology"/>
<keyword evidence="6 12" id="KW-0812">Transmembrane</keyword>
<evidence type="ECO:0000256" key="3">
    <source>
        <dbReference type="ARBA" id="ARBA00011291"/>
    </source>
</evidence>